<dbReference type="WBParaSite" id="ACRNAN_scaffold1320.g32718.t1">
    <property type="protein sequence ID" value="ACRNAN_scaffold1320.g32718.t1"/>
    <property type="gene ID" value="ACRNAN_scaffold1320.g32718"/>
</dbReference>
<dbReference type="Proteomes" id="UP000887540">
    <property type="component" value="Unplaced"/>
</dbReference>
<keyword evidence="2" id="KW-1185">Reference proteome</keyword>
<name>A0A914CRK5_9BILA</name>
<evidence type="ECO:0000256" key="1">
    <source>
        <dbReference type="SAM" id="MobiDB-lite"/>
    </source>
</evidence>
<evidence type="ECO:0000313" key="3">
    <source>
        <dbReference type="WBParaSite" id="ACRNAN_scaffold1320.g32718.t1"/>
    </source>
</evidence>
<feature type="region of interest" description="Disordered" evidence="1">
    <location>
        <begin position="65"/>
        <end position="110"/>
    </location>
</feature>
<feature type="compositionally biased region" description="Basic and acidic residues" evidence="1">
    <location>
        <begin position="83"/>
        <end position="96"/>
    </location>
</feature>
<proteinExistence type="predicted"/>
<protein>
    <submittedName>
        <fullName evidence="3">Uncharacterized protein</fullName>
    </submittedName>
</protein>
<evidence type="ECO:0000313" key="2">
    <source>
        <dbReference type="Proteomes" id="UP000887540"/>
    </source>
</evidence>
<organism evidence="2 3">
    <name type="scientific">Acrobeloides nanus</name>
    <dbReference type="NCBI Taxonomy" id="290746"/>
    <lineage>
        <taxon>Eukaryota</taxon>
        <taxon>Metazoa</taxon>
        <taxon>Ecdysozoa</taxon>
        <taxon>Nematoda</taxon>
        <taxon>Chromadorea</taxon>
        <taxon>Rhabditida</taxon>
        <taxon>Tylenchina</taxon>
        <taxon>Cephalobomorpha</taxon>
        <taxon>Cephaloboidea</taxon>
        <taxon>Cephalobidae</taxon>
        <taxon>Acrobeloides</taxon>
    </lineage>
</organism>
<sequence>MEVIQKNFAKLLKDGDSVAERYAEKGKIPLTDRFHLLERGFCIKMKEDRRKTMFETACVRFTLPNDLKSSPAKPKPVKKNAKKTAEILEENKENIDSGRSSSQSNSTQVA</sequence>
<dbReference type="AlphaFoldDB" id="A0A914CRK5"/>
<feature type="compositionally biased region" description="Low complexity" evidence="1">
    <location>
        <begin position="97"/>
        <end position="110"/>
    </location>
</feature>
<accession>A0A914CRK5</accession>
<reference evidence="3" key="1">
    <citation type="submission" date="2022-11" db="UniProtKB">
        <authorList>
            <consortium name="WormBaseParasite"/>
        </authorList>
    </citation>
    <scope>IDENTIFICATION</scope>
</reference>